<protein>
    <recommendedName>
        <fullName evidence="8">Ferric uptake regulation protein</fullName>
    </recommendedName>
</protein>
<dbReference type="Gene3D" id="1.10.10.10">
    <property type="entry name" value="Winged helix-like DNA-binding domain superfamily/Winged helix DNA-binding domain"/>
    <property type="match status" value="1"/>
</dbReference>
<keyword evidence="6 8" id="KW-0804">Transcription</keyword>
<dbReference type="GO" id="GO:0003700">
    <property type="term" value="F:DNA-binding transcription factor activity"/>
    <property type="evidence" value="ECO:0007669"/>
    <property type="project" value="UniProtKB-UniRule"/>
</dbReference>
<comment type="subcellular location">
    <subcellularLocation>
        <location evidence="8">Cytoplasm</location>
    </subcellularLocation>
</comment>
<dbReference type="PANTHER" id="PTHR33202:SF7">
    <property type="entry name" value="FERRIC UPTAKE REGULATION PROTEIN"/>
    <property type="match status" value="1"/>
</dbReference>
<dbReference type="InterPro" id="IPR036390">
    <property type="entry name" value="WH_DNA-bd_sf"/>
</dbReference>
<comment type="caution">
    <text evidence="9">The sequence shown here is derived from an EMBL/GenBank/DDBJ whole genome shotgun (WGS) entry which is preliminary data.</text>
</comment>
<keyword evidence="5 8" id="KW-0238">DNA-binding</keyword>
<dbReference type="GO" id="GO:0045892">
    <property type="term" value="P:negative regulation of DNA-templated transcription"/>
    <property type="evidence" value="ECO:0007669"/>
    <property type="project" value="TreeGrafter"/>
</dbReference>
<feature type="binding site" evidence="7">
    <location>
        <position position="110"/>
    </location>
    <ligand>
        <name>Zn(2+)</name>
        <dbReference type="ChEBI" id="CHEBI:29105"/>
    </ligand>
</feature>
<keyword evidence="10" id="KW-1185">Reference proteome</keyword>
<dbReference type="GO" id="GO:0008270">
    <property type="term" value="F:zinc ion binding"/>
    <property type="evidence" value="ECO:0007669"/>
    <property type="project" value="TreeGrafter"/>
</dbReference>
<feature type="binding site" evidence="7">
    <location>
        <position position="160"/>
    </location>
    <ligand>
        <name>Zn(2+)</name>
        <dbReference type="ChEBI" id="CHEBI:29105"/>
    </ligand>
</feature>
<sequence length="163" mass="18116">MKIPATQPVKVALPKLANNLLETSGIRNTDARRNVLTMLLGANRALTHLEVQEDFPSMDRVTLYRTLDCLTEAGLIHKISGDDRVFRYSASHEVHTQGAPQQHQHGHFKCTRCTRVFCLTGTEAPLALQKQLQHSLQATLGNGFQSHEIELTIKGWCASCAQT</sequence>
<dbReference type="GO" id="GO:1900376">
    <property type="term" value="P:regulation of secondary metabolite biosynthetic process"/>
    <property type="evidence" value="ECO:0007669"/>
    <property type="project" value="TreeGrafter"/>
</dbReference>
<comment type="similarity">
    <text evidence="1 8">Belongs to the Fur family.</text>
</comment>
<name>A0A923I0K3_9BURK</name>
<keyword evidence="7 8" id="KW-0479">Metal-binding</keyword>
<evidence type="ECO:0000256" key="6">
    <source>
        <dbReference type="ARBA" id="ARBA00023163"/>
    </source>
</evidence>
<dbReference type="InterPro" id="IPR002481">
    <property type="entry name" value="FUR"/>
</dbReference>
<evidence type="ECO:0000256" key="1">
    <source>
        <dbReference type="ARBA" id="ARBA00007957"/>
    </source>
</evidence>
<evidence type="ECO:0000256" key="7">
    <source>
        <dbReference type="PIRSR" id="PIRSR602481-1"/>
    </source>
</evidence>
<accession>A0A923I0K3</accession>
<gene>
    <name evidence="8" type="primary">fur</name>
    <name evidence="9" type="ORF">H8K47_02215</name>
</gene>
<organism evidence="9 10">
    <name type="scientific">Undibacterium rugosum</name>
    <dbReference type="NCBI Taxonomy" id="2762291"/>
    <lineage>
        <taxon>Bacteria</taxon>
        <taxon>Pseudomonadati</taxon>
        <taxon>Pseudomonadota</taxon>
        <taxon>Betaproteobacteria</taxon>
        <taxon>Burkholderiales</taxon>
        <taxon>Oxalobacteraceae</taxon>
        <taxon>Undibacterium</taxon>
    </lineage>
</organism>
<keyword evidence="8" id="KW-0963">Cytoplasm</keyword>
<dbReference type="GO" id="GO:0005737">
    <property type="term" value="C:cytoplasm"/>
    <property type="evidence" value="ECO:0007669"/>
    <property type="project" value="UniProtKB-SubCell"/>
</dbReference>
<proteinExistence type="inferred from homology"/>
<keyword evidence="3 7" id="KW-0862">Zinc</keyword>
<dbReference type="RefSeq" id="WP_186879800.1">
    <property type="nucleotide sequence ID" value="NZ_JACOGG010000002.1"/>
</dbReference>
<feature type="binding site" evidence="7">
    <location>
        <position position="113"/>
    </location>
    <ligand>
        <name>Zn(2+)</name>
        <dbReference type="ChEBI" id="CHEBI:29105"/>
    </ligand>
</feature>
<dbReference type="InterPro" id="IPR036388">
    <property type="entry name" value="WH-like_DNA-bd_sf"/>
</dbReference>
<keyword evidence="2 8" id="KW-0678">Repressor</keyword>
<dbReference type="Pfam" id="PF01475">
    <property type="entry name" value="FUR"/>
    <property type="match status" value="1"/>
</dbReference>
<dbReference type="GO" id="GO:0000976">
    <property type="term" value="F:transcription cis-regulatory region binding"/>
    <property type="evidence" value="ECO:0007669"/>
    <property type="project" value="TreeGrafter"/>
</dbReference>
<dbReference type="Gene3D" id="3.30.1490.190">
    <property type="match status" value="1"/>
</dbReference>
<evidence type="ECO:0000256" key="3">
    <source>
        <dbReference type="ARBA" id="ARBA00022833"/>
    </source>
</evidence>
<dbReference type="CDD" id="cd07153">
    <property type="entry name" value="Fur_like"/>
    <property type="match status" value="1"/>
</dbReference>
<feature type="binding site" evidence="7">
    <location>
        <position position="157"/>
    </location>
    <ligand>
        <name>Zn(2+)</name>
        <dbReference type="ChEBI" id="CHEBI:29105"/>
    </ligand>
</feature>
<dbReference type="InterPro" id="IPR043135">
    <property type="entry name" value="Fur_C"/>
</dbReference>
<evidence type="ECO:0000256" key="2">
    <source>
        <dbReference type="ARBA" id="ARBA00022491"/>
    </source>
</evidence>
<reference evidence="9" key="1">
    <citation type="submission" date="2020-08" db="EMBL/GenBank/DDBJ databases">
        <title>Novel species isolated from subtropical streams in China.</title>
        <authorList>
            <person name="Lu H."/>
        </authorList>
    </citation>
    <scope>NUCLEOTIDE SEQUENCE</scope>
    <source>
        <strain evidence="9">CY7W</strain>
    </source>
</reference>
<dbReference type="Proteomes" id="UP000612361">
    <property type="component" value="Unassembled WGS sequence"/>
</dbReference>
<keyword evidence="4 8" id="KW-0805">Transcription regulation</keyword>
<evidence type="ECO:0000256" key="5">
    <source>
        <dbReference type="ARBA" id="ARBA00023125"/>
    </source>
</evidence>
<dbReference type="AlphaFoldDB" id="A0A923I0K3"/>
<comment type="subunit">
    <text evidence="8">Homodimer.</text>
</comment>
<evidence type="ECO:0000256" key="4">
    <source>
        <dbReference type="ARBA" id="ARBA00023015"/>
    </source>
</evidence>
<dbReference type="EMBL" id="JACOGG010000002">
    <property type="protein sequence ID" value="MBC3934165.1"/>
    <property type="molecule type" value="Genomic_DNA"/>
</dbReference>
<dbReference type="PANTHER" id="PTHR33202">
    <property type="entry name" value="ZINC UPTAKE REGULATION PROTEIN"/>
    <property type="match status" value="1"/>
</dbReference>
<evidence type="ECO:0000313" key="10">
    <source>
        <dbReference type="Proteomes" id="UP000612361"/>
    </source>
</evidence>
<dbReference type="SUPFAM" id="SSF46785">
    <property type="entry name" value="Winged helix' DNA-binding domain"/>
    <property type="match status" value="1"/>
</dbReference>
<evidence type="ECO:0000313" key="9">
    <source>
        <dbReference type="EMBL" id="MBC3934165.1"/>
    </source>
</evidence>
<evidence type="ECO:0000256" key="8">
    <source>
        <dbReference type="RuleBase" id="RU364037"/>
    </source>
</evidence>
<comment type="cofactor">
    <cofactor evidence="7">
        <name>Zn(2+)</name>
        <dbReference type="ChEBI" id="CHEBI:29105"/>
    </cofactor>
    <text evidence="7">Binds 1 zinc ion per subunit.</text>
</comment>
<keyword evidence="8" id="KW-0408">Iron</keyword>